<proteinExistence type="predicted"/>
<evidence type="ECO:0000256" key="1">
    <source>
        <dbReference type="SAM" id="MobiDB-lite"/>
    </source>
</evidence>
<dbReference type="EMBL" id="CAACVG010007167">
    <property type="protein sequence ID" value="VEN43996.1"/>
    <property type="molecule type" value="Genomic_DNA"/>
</dbReference>
<reference evidence="2 3" key="1">
    <citation type="submission" date="2019-01" db="EMBL/GenBank/DDBJ databases">
        <authorList>
            <person name="Sayadi A."/>
        </authorList>
    </citation>
    <scope>NUCLEOTIDE SEQUENCE [LARGE SCALE GENOMIC DNA]</scope>
</reference>
<name>A0A653C8B1_CALMS</name>
<protein>
    <submittedName>
        <fullName evidence="2">Uncharacterized protein</fullName>
    </submittedName>
</protein>
<dbReference type="AlphaFoldDB" id="A0A653C8B1"/>
<dbReference type="Proteomes" id="UP000410492">
    <property type="component" value="Unassembled WGS sequence"/>
</dbReference>
<organism evidence="2 3">
    <name type="scientific">Callosobruchus maculatus</name>
    <name type="common">Southern cowpea weevil</name>
    <name type="synonym">Pulse bruchid</name>
    <dbReference type="NCBI Taxonomy" id="64391"/>
    <lineage>
        <taxon>Eukaryota</taxon>
        <taxon>Metazoa</taxon>
        <taxon>Ecdysozoa</taxon>
        <taxon>Arthropoda</taxon>
        <taxon>Hexapoda</taxon>
        <taxon>Insecta</taxon>
        <taxon>Pterygota</taxon>
        <taxon>Neoptera</taxon>
        <taxon>Endopterygota</taxon>
        <taxon>Coleoptera</taxon>
        <taxon>Polyphaga</taxon>
        <taxon>Cucujiformia</taxon>
        <taxon>Chrysomeloidea</taxon>
        <taxon>Chrysomelidae</taxon>
        <taxon>Bruchinae</taxon>
        <taxon>Bruchini</taxon>
        <taxon>Callosobruchus</taxon>
    </lineage>
</organism>
<gene>
    <name evidence="2" type="ORF">CALMAC_LOCUS6960</name>
</gene>
<dbReference type="OrthoDB" id="6515429at2759"/>
<evidence type="ECO:0000313" key="2">
    <source>
        <dbReference type="EMBL" id="VEN43996.1"/>
    </source>
</evidence>
<accession>A0A653C8B1</accession>
<sequence length="204" mass="24288">MVKPNLRNIWTPAAPIKRADNIVSSKAREQNNAGFKPTFEKAKGEDMWLVMSNGYYAQWFKERAVYERNTYYKWETIKQEKKVKRRFVQRMMTYRKPTRNEYLEVAARHDKIDFIEHCDYSYYKYKPVLLKHRRKEHDTQKQESKMTEPQEKAQVSEKHLEKSKKVEKKKEPKNETTKAEDSQSACGSKAIIAEFCCPCNSNSE</sequence>
<evidence type="ECO:0000313" key="3">
    <source>
        <dbReference type="Proteomes" id="UP000410492"/>
    </source>
</evidence>
<feature type="region of interest" description="Disordered" evidence="1">
    <location>
        <begin position="134"/>
        <end position="186"/>
    </location>
</feature>
<feature type="compositionally biased region" description="Basic and acidic residues" evidence="1">
    <location>
        <begin position="136"/>
        <end position="181"/>
    </location>
</feature>
<keyword evidence="3" id="KW-1185">Reference proteome</keyword>